<feature type="repeat" description="TPR" evidence="1">
    <location>
        <begin position="180"/>
        <end position="213"/>
    </location>
</feature>
<dbReference type="EMBL" id="PCWQ01000023">
    <property type="protein sequence ID" value="PIR06084.1"/>
    <property type="molecule type" value="Genomic_DNA"/>
</dbReference>
<gene>
    <name evidence="3" type="ORF">COV55_05160</name>
</gene>
<dbReference type="GO" id="GO:0006383">
    <property type="term" value="P:transcription by RNA polymerase III"/>
    <property type="evidence" value="ECO:0007669"/>
    <property type="project" value="InterPro"/>
</dbReference>
<dbReference type="InterPro" id="IPR039340">
    <property type="entry name" value="Tfc4/TFIIIC-102/Sfc4"/>
</dbReference>
<dbReference type="PANTHER" id="PTHR23082">
    <property type="entry name" value="TRANSCRIPTION INITIATION FACTOR IIIC TFIIIC , POLYPEPTIDE 3-RELATED"/>
    <property type="match status" value="1"/>
</dbReference>
<dbReference type="InterPro" id="IPR019734">
    <property type="entry name" value="TPR_rpt"/>
</dbReference>
<dbReference type="GO" id="GO:0000127">
    <property type="term" value="C:transcription factor TFIIIC complex"/>
    <property type="evidence" value="ECO:0007669"/>
    <property type="project" value="TreeGrafter"/>
</dbReference>
<dbReference type="PROSITE" id="PS50005">
    <property type="entry name" value="TPR"/>
    <property type="match status" value="3"/>
</dbReference>
<feature type="transmembrane region" description="Helical" evidence="2">
    <location>
        <begin position="6"/>
        <end position="22"/>
    </location>
</feature>
<evidence type="ECO:0000313" key="3">
    <source>
        <dbReference type="EMBL" id="PIR06084.1"/>
    </source>
</evidence>
<dbReference type="AlphaFoldDB" id="A0A2H0NB36"/>
<protein>
    <submittedName>
        <fullName evidence="3">Uncharacterized protein</fullName>
    </submittedName>
</protein>
<keyword evidence="2" id="KW-0812">Transmembrane</keyword>
<dbReference type="SMART" id="SM00028">
    <property type="entry name" value="TPR"/>
    <property type="match status" value="5"/>
</dbReference>
<feature type="repeat" description="TPR" evidence="1">
    <location>
        <begin position="214"/>
        <end position="247"/>
    </location>
</feature>
<sequence>MFDIILIIIAVLSIAFILRLFIKKIPYLVNVNVDSLPEIRLKRQKEAILKNRLGRLWQTVWAKVKNLSVPASDKLGEIFKDYYQKLKALEKDLKRRSNQQLTSAVDKSQATDQMIIQAKQLMNTEDYKQAEEVLLDVLSLDQSNLEAYQVLAEVYRSRKEYEQAKETLEYLLRLTNNENAAVYSSLADIARDRGNLKQAEEDYLKSISLSKDNYLYFLSLAEVYFDLEEYEQALQTAQRALLLAPNNPKILDFLIEISIIMQDKELSLEYLDKLKEVNPDNNKILDFLERIDQLK</sequence>
<comment type="caution">
    <text evidence="3">The sequence shown here is derived from an EMBL/GenBank/DDBJ whole genome shotgun (WGS) entry which is preliminary data.</text>
</comment>
<reference evidence="3 4" key="1">
    <citation type="submission" date="2017-09" db="EMBL/GenBank/DDBJ databases">
        <title>Depth-based differentiation of microbial function through sediment-hosted aquifers and enrichment of novel symbionts in the deep terrestrial subsurface.</title>
        <authorList>
            <person name="Probst A.J."/>
            <person name="Ladd B."/>
            <person name="Jarett J.K."/>
            <person name="Geller-Mcgrath D.E."/>
            <person name="Sieber C.M."/>
            <person name="Emerson J.B."/>
            <person name="Anantharaman K."/>
            <person name="Thomas B.C."/>
            <person name="Malmstrom R."/>
            <person name="Stieglmeier M."/>
            <person name="Klingl A."/>
            <person name="Woyke T."/>
            <person name="Ryan C.M."/>
            <person name="Banfield J.F."/>
        </authorList>
    </citation>
    <scope>NUCLEOTIDE SEQUENCE [LARGE SCALE GENOMIC DNA]</scope>
    <source>
        <strain evidence="3">CG11_big_fil_rev_8_21_14_0_20_36_20</strain>
    </source>
</reference>
<dbReference type="InterPro" id="IPR011990">
    <property type="entry name" value="TPR-like_helical_dom_sf"/>
</dbReference>
<dbReference type="Gene3D" id="1.25.40.10">
    <property type="entry name" value="Tetratricopeptide repeat domain"/>
    <property type="match status" value="1"/>
</dbReference>
<accession>A0A2H0NB36</accession>
<dbReference type="Proteomes" id="UP000230564">
    <property type="component" value="Unassembled WGS sequence"/>
</dbReference>
<keyword evidence="1" id="KW-0802">TPR repeat</keyword>
<dbReference type="PANTHER" id="PTHR23082:SF0">
    <property type="entry name" value="GENERAL TRANSCRIPTION FACTOR 3C POLYPEPTIDE 3"/>
    <property type="match status" value="1"/>
</dbReference>
<evidence type="ECO:0000313" key="4">
    <source>
        <dbReference type="Proteomes" id="UP000230564"/>
    </source>
</evidence>
<feature type="repeat" description="TPR" evidence="1">
    <location>
        <begin position="145"/>
        <end position="178"/>
    </location>
</feature>
<proteinExistence type="predicted"/>
<dbReference type="Pfam" id="PF14559">
    <property type="entry name" value="TPR_19"/>
    <property type="match status" value="1"/>
</dbReference>
<keyword evidence="2" id="KW-1133">Transmembrane helix</keyword>
<dbReference type="SUPFAM" id="SSF48452">
    <property type="entry name" value="TPR-like"/>
    <property type="match status" value="1"/>
</dbReference>
<evidence type="ECO:0000256" key="2">
    <source>
        <dbReference type="SAM" id="Phobius"/>
    </source>
</evidence>
<dbReference type="Pfam" id="PF13181">
    <property type="entry name" value="TPR_8"/>
    <property type="match status" value="1"/>
</dbReference>
<keyword evidence="2" id="KW-0472">Membrane</keyword>
<evidence type="ECO:0000256" key="1">
    <source>
        <dbReference type="PROSITE-ProRule" id="PRU00339"/>
    </source>
</evidence>
<organism evidence="3 4">
    <name type="scientific">Candidatus Komeilibacteria bacterium CG11_big_fil_rev_8_21_14_0_20_36_20</name>
    <dbReference type="NCBI Taxonomy" id="1974477"/>
    <lineage>
        <taxon>Bacteria</taxon>
        <taxon>Candidatus Komeiliibacteriota</taxon>
    </lineage>
</organism>
<name>A0A2H0NB36_9BACT</name>